<dbReference type="Gene3D" id="3.30.559.10">
    <property type="entry name" value="Chloramphenicol acetyltransferase-like domain"/>
    <property type="match status" value="1"/>
</dbReference>
<dbReference type="Pfam" id="PF00550">
    <property type="entry name" value="PP-binding"/>
    <property type="match status" value="1"/>
</dbReference>
<dbReference type="Proteomes" id="UP000217895">
    <property type="component" value="Chromosome"/>
</dbReference>
<dbReference type="GO" id="GO:0031177">
    <property type="term" value="F:phosphopantetheine binding"/>
    <property type="evidence" value="ECO:0007669"/>
    <property type="project" value="InterPro"/>
</dbReference>
<dbReference type="FunFam" id="3.40.50.12780:FF:000012">
    <property type="entry name" value="Non-ribosomal peptide synthetase"/>
    <property type="match status" value="1"/>
</dbReference>
<dbReference type="SUPFAM" id="SSF56801">
    <property type="entry name" value="Acetyl-CoA synthetase-like"/>
    <property type="match status" value="1"/>
</dbReference>
<dbReference type="FunFam" id="2.30.38.10:FF:000001">
    <property type="entry name" value="Non-ribosomal peptide synthetase PvdI"/>
    <property type="match status" value="1"/>
</dbReference>
<keyword evidence="6" id="KW-1185">Reference proteome</keyword>
<dbReference type="EMBL" id="AP018203">
    <property type="protein sequence ID" value="BAY53487.1"/>
    <property type="molecule type" value="Genomic_DNA"/>
</dbReference>
<dbReference type="InterPro" id="IPR045851">
    <property type="entry name" value="AMP-bd_C_sf"/>
</dbReference>
<dbReference type="Pfam" id="PF00975">
    <property type="entry name" value="Thioesterase"/>
    <property type="match status" value="1"/>
</dbReference>
<name>A0A1Z4JAN2_LEPBY</name>
<dbReference type="InterPro" id="IPR025110">
    <property type="entry name" value="AMP-bd_C"/>
</dbReference>
<dbReference type="InterPro" id="IPR023213">
    <property type="entry name" value="CAT-like_dom_sf"/>
</dbReference>
<dbReference type="InterPro" id="IPR036736">
    <property type="entry name" value="ACP-like_sf"/>
</dbReference>
<dbReference type="InterPro" id="IPR029058">
    <property type="entry name" value="AB_hydrolase_fold"/>
</dbReference>
<dbReference type="PROSITE" id="PS00455">
    <property type="entry name" value="AMP_BINDING"/>
    <property type="match status" value="1"/>
</dbReference>
<dbReference type="SUPFAM" id="SSF47336">
    <property type="entry name" value="ACP-like"/>
    <property type="match status" value="1"/>
</dbReference>
<dbReference type="InterPro" id="IPR006162">
    <property type="entry name" value="Ppantetheine_attach_site"/>
</dbReference>
<dbReference type="SUPFAM" id="SSF53474">
    <property type="entry name" value="alpha/beta-Hydrolases"/>
    <property type="match status" value="1"/>
</dbReference>
<dbReference type="Pfam" id="PF00501">
    <property type="entry name" value="AMP-binding"/>
    <property type="match status" value="1"/>
</dbReference>
<feature type="domain" description="Carrier" evidence="4">
    <location>
        <begin position="960"/>
        <end position="1035"/>
    </location>
</feature>
<dbReference type="PANTHER" id="PTHR45527:SF1">
    <property type="entry name" value="FATTY ACID SYNTHASE"/>
    <property type="match status" value="1"/>
</dbReference>
<dbReference type="Gene3D" id="2.30.38.10">
    <property type="entry name" value="Luciferase, Domain 3"/>
    <property type="match status" value="1"/>
</dbReference>
<dbReference type="GO" id="GO:0003824">
    <property type="term" value="F:catalytic activity"/>
    <property type="evidence" value="ECO:0007669"/>
    <property type="project" value="InterPro"/>
</dbReference>
<dbReference type="FunFam" id="1.10.1200.10:FF:000016">
    <property type="entry name" value="Non-ribosomal peptide synthase"/>
    <property type="match status" value="1"/>
</dbReference>
<keyword evidence="3" id="KW-0597">Phosphoprotein</keyword>
<dbReference type="Gene3D" id="3.30.300.30">
    <property type="match status" value="1"/>
</dbReference>
<dbReference type="InterPro" id="IPR020845">
    <property type="entry name" value="AMP-binding_CS"/>
</dbReference>
<dbReference type="InterPro" id="IPR001031">
    <property type="entry name" value="Thioesterase"/>
</dbReference>
<evidence type="ECO:0000256" key="1">
    <source>
        <dbReference type="ARBA" id="ARBA00001957"/>
    </source>
</evidence>
<organism evidence="5 6">
    <name type="scientific">Leptolyngbya boryana NIES-2135</name>
    <dbReference type="NCBI Taxonomy" id="1973484"/>
    <lineage>
        <taxon>Bacteria</taxon>
        <taxon>Bacillati</taxon>
        <taxon>Cyanobacteriota</taxon>
        <taxon>Cyanophyceae</taxon>
        <taxon>Leptolyngbyales</taxon>
        <taxon>Leptolyngbyaceae</taxon>
        <taxon>Leptolyngbya group</taxon>
        <taxon>Leptolyngbya</taxon>
    </lineage>
</organism>
<dbReference type="Gene3D" id="3.30.559.30">
    <property type="entry name" value="Nonribosomal peptide synthetase, condensation domain"/>
    <property type="match status" value="1"/>
</dbReference>
<dbReference type="FunFam" id="3.40.50.980:FF:000001">
    <property type="entry name" value="Non-ribosomal peptide synthetase"/>
    <property type="match status" value="1"/>
</dbReference>
<dbReference type="SUPFAM" id="SSF52777">
    <property type="entry name" value="CoA-dependent acyltransferases"/>
    <property type="match status" value="2"/>
</dbReference>
<evidence type="ECO:0000313" key="5">
    <source>
        <dbReference type="EMBL" id="BAY53487.1"/>
    </source>
</evidence>
<dbReference type="GO" id="GO:0005737">
    <property type="term" value="C:cytoplasm"/>
    <property type="evidence" value="ECO:0007669"/>
    <property type="project" value="TreeGrafter"/>
</dbReference>
<dbReference type="InterPro" id="IPR009081">
    <property type="entry name" value="PP-bd_ACP"/>
</dbReference>
<evidence type="ECO:0000313" key="6">
    <source>
        <dbReference type="Proteomes" id="UP000217895"/>
    </source>
</evidence>
<dbReference type="GO" id="GO:0008610">
    <property type="term" value="P:lipid biosynthetic process"/>
    <property type="evidence" value="ECO:0007669"/>
    <property type="project" value="UniProtKB-ARBA"/>
</dbReference>
<dbReference type="PRINTS" id="PR00154">
    <property type="entry name" value="AMPBINDING"/>
</dbReference>
<gene>
    <name evidence="5" type="ORF">NIES2135_02930</name>
</gene>
<dbReference type="PANTHER" id="PTHR45527">
    <property type="entry name" value="NONRIBOSOMAL PEPTIDE SYNTHETASE"/>
    <property type="match status" value="1"/>
</dbReference>
<dbReference type="InterPro" id="IPR001242">
    <property type="entry name" value="Condensation_dom"/>
</dbReference>
<dbReference type="PROSITE" id="PS50075">
    <property type="entry name" value="CARRIER"/>
    <property type="match status" value="1"/>
</dbReference>
<comment type="cofactor">
    <cofactor evidence="1">
        <name>pantetheine 4'-phosphate</name>
        <dbReference type="ChEBI" id="CHEBI:47942"/>
    </cofactor>
</comment>
<dbReference type="SMART" id="SM00823">
    <property type="entry name" value="PKS_PP"/>
    <property type="match status" value="1"/>
</dbReference>
<reference evidence="5 6" key="1">
    <citation type="submission" date="2017-06" db="EMBL/GenBank/DDBJ databases">
        <title>Genome sequencing of cyanobaciteial culture collection at National Institute for Environmental Studies (NIES).</title>
        <authorList>
            <person name="Hirose Y."/>
            <person name="Shimura Y."/>
            <person name="Fujisawa T."/>
            <person name="Nakamura Y."/>
            <person name="Kawachi M."/>
        </authorList>
    </citation>
    <scope>NUCLEOTIDE SEQUENCE [LARGE SCALE GENOMIC DNA]</scope>
    <source>
        <strain evidence="5 6">NIES-2135</strain>
    </source>
</reference>
<dbReference type="GO" id="GO:0072330">
    <property type="term" value="P:monocarboxylic acid biosynthetic process"/>
    <property type="evidence" value="ECO:0007669"/>
    <property type="project" value="UniProtKB-ARBA"/>
</dbReference>
<dbReference type="InterPro" id="IPR020806">
    <property type="entry name" value="PKS_PP-bd"/>
</dbReference>
<protein>
    <submittedName>
        <fullName evidence="5">McnA protein</fullName>
    </submittedName>
</protein>
<dbReference type="GO" id="GO:0043041">
    <property type="term" value="P:amino acid activation for nonribosomal peptide biosynthetic process"/>
    <property type="evidence" value="ECO:0007669"/>
    <property type="project" value="TreeGrafter"/>
</dbReference>
<dbReference type="Gene3D" id="1.10.1200.10">
    <property type="entry name" value="ACP-like"/>
    <property type="match status" value="1"/>
</dbReference>
<dbReference type="CDD" id="cd19531">
    <property type="entry name" value="LCL_NRPS-like"/>
    <property type="match status" value="1"/>
</dbReference>
<keyword evidence="2" id="KW-0596">Phosphopantetheine</keyword>
<dbReference type="NCBIfam" id="TIGR01733">
    <property type="entry name" value="AA-adenyl-dom"/>
    <property type="match status" value="1"/>
</dbReference>
<accession>A0A1Z4JAN2</accession>
<evidence type="ECO:0000259" key="4">
    <source>
        <dbReference type="PROSITE" id="PS50075"/>
    </source>
</evidence>
<dbReference type="Gene3D" id="3.40.50.1820">
    <property type="entry name" value="alpha/beta hydrolase"/>
    <property type="match status" value="1"/>
</dbReference>
<dbReference type="CDD" id="cd05930">
    <property type="entry name" value="A_NRPS"/>
    <property type="match status" value="1"/>
</dbReference>
<dbReference type="Gene3D" id="3.40.50.980">
    <property type="match status" value="2"/>
</dbReference>
<dbReference type="GO" id="GO:0044550">
    <property type="term" value="P:secondary metabolite biosynthetic process"/>
    <property type="evidence" value="ECO:0007669"/>
    <property type="project" value="TreeGrafter"/>
</dbReference>
<evidence type="ECO:0000256" key="3">
    <source>
        <dbReference type="ARBA" id="ARBA00022553"/>
    </source>
</evidence>
<dbReference type="InterPro" id="IPR020459">
    <property type="entry name" value="AMP-binding"/>
</dbReference>
<dbReference type="Pfam" id="PF00668">
    <property type="entry name" value="Condensation"/>
    <property type="match status" value="1"/>
</dbReference>
<dbReference type="Pfam" id="PF13193">
    <property type="entry name" value="AMP-binding_C"/>
    <property type="match status" value="1"/>
</dbReference>
<dbReference type="InterPro" id="IPR000873">
    <property type="entry name" value="AMP-dep_synth/lig_dom"/>
</dbReference>
<dbReference type="InterPro" id="IPR010071">
    <property type="entry name" value="AA_adenyl_dom"/>
</dbReference>
<dbReference type="PROSITE" id="PS00012">
    <property type="entry name" value="PHOSPHOPANTETHEINE"/>
    <property type="match status" value="1"/>
</dbReference>
<sequence>MQSLTVADSSTQVSSGYPLSQQQQGLWFLYQLAPESSAYNIYQTVRIRGEFDFNAWQQAWQQLFEAHAILRSRYLDLKGQPLRIIAPGRIPLRYIQASDWRASTLKRQILAETTKSFRLETEPAIRVSLFECSPQEQIQVITMHHIAGDMWTFDLLIQEWQQLYHAQPLQKQQFDYADYVQWQTELLRSDRAKDLLDFWQHQLAGDRPQLDLPSKPRILQTEQSGIQSFPMPQQLVQALKSLAQAQGYSLYRVVLTAFLVLLYRYTELTDLTIGTAMAGRWGEEQFRGMIGYFSNMLPLRVPIQGKLSFDRLLQQVHQRVTEVQAHQDMPFQELVKQQREELFSVTFTWQKHRWLNQLGEGLHLEPYLLEHQGGATFDLDLQVVEAGDRFNVVWQYNANRFEDSTIARMAQQFETLLESIIHNPQERISHLAILPVQEQHRLLVEWNATAQSFPSGCVHEFISVQAAKTPNAIAIEFGQDQITYQELEQRSNQLARYLQAKGVQSESLVGICMPRSIDFIVGILAILKAGGAFVPLDPTYPKERLALLISDAQVTLLLTQQNSMTEIDSPVIDVEIAQDEIRSFSSETIPSNVKPNNLAYIIYTSGSTGRPKGVMIEHQSMINHHFAVIQEYELRETDRVLQASALSFDIAIEEIFPTLMCGARLVLRSPDCLLSTQQFLQFIETYQITVLNLPTALWHQIVYALAELNLHLTSTVRLVVVGGEKASRSTYLTWLEKVGQHPRWINTYGPTEATVIATLYDPIRSGFDQAELSIGSAIANTQTYVLDAQMQPVPIGVTGELWIGGVGVGRGYLRRPEQTRERFIEHQFPGLPKTRLYRTGDLVRYREDGKLEYLGRNDDQIKIRGFRIELGEVEFQLTQHPAITTAIVLAQNQQLIAYVIPQACVEPTQLQQFLKQRLPSYMIPSAFVELETFPMTPNGKVDRKALLKIAPSVPTREIALPETKLERQLAQIWQEALQVEPIGLDDDFFDLGGHSLLMLRLAAKIEQVVGKSVSMSLLYQAPTIRQLATAIAGEPPDLSTDLIRFQAGEPGRSPLFCIPGALGTFRVCEGLRAQLDPRVPIYGIQEIAMTRKTTLEQMASHAIREMQTLQPEGPYYLLGYSMGAIVAYEIAQQLHAQGQSVALLGLIGPGNLVTLPKWLSVLHNFPQLQLLLELLTRWNAYGIEIRSLNFVDRAWLFFKKASWSIKLVLRRILFGILETVTQSIDSRYPQYDRIAQRYRPRPSAFPVQLFLSEDELDPPDRWVSWRMLAEDKLTVHILPGDHVTCIDRSAIAQLVKKIAHLLPPPKAV</sequence>
<proteinExistence type="predicted"/>
<evidence type="ECO:0000256" key="2">
    <source>
        <dbReference type="ARBA" id="ARBA00022450"/>
    </source>
</evidence>